<evidence type="ECO:0000256" key="2">
    <source>
        <dbReference type="SAM" id="Phobius"/>
    </source>
</evidence>
<keyword evidence="4" id="KW-1185">Reference proteome</keyword>
<gene>
    <name evidence="3" type="ORF">GCM10007350_22310</name>
</gene>
<organism evidence="3 4">
    <name type="scientific">Jeongeupia chitinilytica</name>
    <dbReference type="NCBI Taxonomy" id="1041641"/>
    <lineage>
        <taxon>Bacteria</taxon>
        <taxon>Pseudomonadati</taxon>
        <taxon>Pseudomonadota</taxon>
        <taxon>Betaproteobacteria</taxon>
        <taxon>Neisseriales</taxon>
        <taxon>Chitinibacteraceae</taxon>
        <taxon>Jeongeupia</taxon>
    </lineage>
</organism>
<dbReference type="PROSITE" id="PS51257">
    <property type="entry name" value="PROKAR_LIPOPROTEIN"/>
    <property type="match status" value="1"/>
</dbReference>
<keyword evidence="2" id="KW-1133">Transmembrane helix</keyword>
<reference evidence="4" key="1">
    <citation type="journal article" date="2019" name="Int. J. Syst. Evol. Microbiol.">
        <title>The Global Catalogue of Microorganisms (GCM) 10K type strain sequencing project: providing services to taxonomists for standard genome sequencing and annotation.</title>
        <authorList>
            <consortium name="The Broad Institute Genomics Platform"/>
            <consortium name="The Broad Institute Genome Sequencing Center for Infectious Disease"/>
            <person name="Wu L."/>
            <person name="Ma J."/>
        </authorList>
    </citation>
    <scope>NUCLEOTIDE SEQUENCE [LARGE SCALE GENOMIC DNA]</scope>
    <source>
        <strain evidence="4">KCTC 23701</strain>
    </source>
</reference>
<name>A0ABQ3H230_9NEIS</name>
<keyword evidence="2" id="KW-0812">Transmembrane</keyword>
<dbReference type="RefSeq" id="WP_189460771.1">
    <property type="nucleotide sequence ID" value="NZ_BMYO01000005.1"/>
</dbReference>
<dbReference type="Proteomes" id="UP000604737">
    <property type="component" value="Unassembled WGS sequence"/>
</dbReference>
<dbReference type="EMBL" id="BMYO01000005">
    <property type="protein sequence ID" value="GHD63910.1"/>
    <property type="molecule type" value="Genomic_DNA"/>
</dbReference>
<feature type="coiled-coil region" evidence="1">
    <location>
        <begin position="63"/>
        <end position="97"/>
    </location>
</feature>
<keyword evidence="1" id="KW-0175">Coiled coil</keyword>
<sequence length="226" mass="25029">MRKPTVFEFGVGASLLWIVGGVLLACSSLATRPVTLDGWGNVLAGFFSPVAFLWLVLGYIQQGQELRQNSEALRLQAEELRNTVEQQRIMSETQQQQLLHEQQQAELAAREKRAASRPNFQIRFISGSGDNSGFYADFTIVNRGSGAAEVRVSTDVPGIDAQPPRFAFVGTDDTRDLRFRSTTGRHAFSLILSYIAADGVEGEQRLQVSKEVFIYQEEAATYHGPT</sequence>
<comment type="caution">
    <text evidence="3">The sequence shown here is derived from an EMBL/GenBank/DDBJ whole genome shotgun (WGS) entry which is preliminary data.</text>
</comment>
<evidence type="ECO:0000256" key="1">
    <source>
        <dbReference type="SAM" id="Coils"/>
    </source>
</evidence>
<proteinExistence type="predicted"/>
<protein>
    <submittedName>
        <fullName evidence="3">Uncharacterized protein</fullName>
    </submittedName>
</protein>
<accession>A0ABQ3H230</accession>
<feature type="transmembrane region" description="Helical" evidence="2">
    <location>
        <begin position="42"/>
        <end position="60"/>
    </location>
</feature>
<keyword evidence="2" id="KW-0472">Membrane</keyword>
<evidence type="ECO:0000313" key="4">
    <source>
        <dbReference type="Proteomes" id="UP000604737"/>
    </source>
</evidence>
<feature type="transmembrane region" description="Helical" evidence="2">
    <location>
        <begin position="7"/>
        <end position="30"/>
    </location>
</feature>
<evidence type="ECO:0000313" key="3">
    <source>
        <dbReference type="EMBL" id="GHD63910.1"/>
    </source>
</evidence>